<evidence type="ECO:0000313" key="7">
    <source>
        <dbReference type="Proteomes" id="UP001267878"/>
    </source>
</evidence>
<protein>
    <recommendedName>
        <fullName evidence="4">Peptide methionine sulfoxide reductase MsrA</fullName>
        <shortName evidence="4">Protein-methionine-S-oxide reductase</shortName>
        <ecNumber evidence="4">1.8.4.11</ecNumber>
    </recommendedName>
    <alternativeName>
        <fullName evidence="4">Peptide-methionine (S)-S-oxide reductase</fullName>
        <shortName evidence="4">Peptide Met(O) reductase</shortName>
    </alternativeName>
</protein>
<comment type="catalytic activity">
    <reaction evidence="3 4">
        <text>[thioredoxin]-disulfide + L-methionine + H2O = L-methionine (S)-S-oxide + [thioredoxin]-dithiol</text>
        <dbReference type="Rhea" id="RHEA:19993"/>
        <dbReference type="Rhea" id="RHEA-COMP:10698"/>
        <dbReference type="Rhea" id="RHEA-COMP:10700"/>
        <dbReference type="ChEBI" id="CHEBI:15377"/>
        <dbReference type="ChEBI" id="CHEBI:29950"/>
        <dbReference type="ChEBI" id="CHEBI:50058"/>
        <dbReference type="ChEBI" id="CHEBI:57844"/>
        <dbReference type="ChEBI" id="CHEBI:58772"/>
        <dbReference type="EC" id="1.8.4.11"/>
    </reaction>
</comment>
<evidence type="ECO:0000313" key="6">
    <source>
        <dbReference type="EMBL" id="MDR7100658.1"/>
    </source>
</evidence>
<dbReference type="PANTHER" id="PTHR43774:SF1">
    <property type="entry name" value="PEPTIDE METHIONINE SULFOXIDE REDUCTASE MSRA 2"/>
    <property type="match status" value="1"/>
</dbReference>
<evidence type="ECO:0000256" key="4">
    <source>
        <dbReference type="HAMAP-Rule" id="MF_01401"/>
    </source>
</evidence>
<evidence type="ECO:0000256" key="3">
    <source>
        <dbReference type="ARBA" id="ARBA00048782"/>
    </source>
</evidence>
<dbReference type="SUPFAM" id="SSF55068">
    <property type="entry name" value="Peptide methionine sulfoxide reductase"/>
    <property type="match status" value="1"/>
</dbReference>
<keyword evidence="1 4" id="KW-0560">Oxidoreductase</keyword>
<name>A0ABU1VTW1_9GAMM</name>
<feature type="active site" evidence="4">
    <location>
        <position position="70"/>
    </location>
</feature>
<reference evidence="6 7" key="1">
    <citation type="submission" date="2023-07" db="EMBL/GenBank/DDBJ databases">
        <title>Sorghum-associated microbial communities from plants grown in Nebraska, USA.</title>
        <authorList>
            <person name="Schachtman D."/>
        </authorList>
    </citation>
    <scope>NUCLEOTIDE SEQUENCE [LARGE SCALE GENOMIC DNA]</scope>
    <source>
        <strain evidence="6 7">BE187</strain>
    </source>
</reference>
<dbReference type="PANTHER" id="PTHR43774">
    <property type="entry name" value="PEPTIDE METHIONINE SULFOXIDE REDUCTASE"/>
    <property type="match status" value="1"/>
</dbReference>
<proteinExistence type="inferred from homology"/>
<dbReference type="Gene3D" id="3.30.1060.10">
    <property type="entry name" value="Peptide methionine sulphoxide reductase MsrA"/>
    <property type="match status" value="1"/>
</dbReference>
<comment type="similarity">
    <text evidence="4">Belongs to the MsrA Met sulfoxide reductase family.</text>
</comment>
<evidence type="ECO:0000256" key="1">
    <source>
        <dbReference type="ARBA" id="ARBA00023002"/>
    </source>
</evidence>
<dbReference type="EC" id="1.8.4.11" evidence="4"/>
<comment type="catalytic activity">
    <reaction evidence="2 4">
        <text>L-methionyl-[protein] + [thioredoxin]-disulfide + H2O = L-methionyl-(S)-S-oxide-[protein] + [thioredoxin]-dithiol</text>
        <dbReference type="Rhea" id="RHEA:14217"/>
        <dbReference type="Rhea" id="RHEA-COMP:10698"/>
        <dbReference type="Rhea" id="RHEA-COMP:10700"/>
        <dbReference type="Rhea" id="RHEA-COMP:12313"/>
        <dbReference type="Rhea" id="RHEA-COMP:12315"/>
        <dbReference type="ChEBI" id="CHEBI:15377"/>
        <dbReference type="ChEBI" id="CHEBI:16044"/>
        <dbReference type="ChEBI" id="CHEBI:29950"/>
        <dbReference type="ChEBI" id="CHEBI:44120"/>
        <dbReference type="ChEBI" id="CHEBI:50058"/>
        <dbReference type="EC" id="1.8.4.11"/>
    </reaction>
</comment>
<accession>A0ABU1VTW1</accession>
<comment type="caution">
    <text evidence="6">The sequence shown here is derived from an EMBL/GenBank/DDBJ whole genome shotgun (WGS) entry which is preliminary data.</text>
</comment>
<comment type="function">
    <text evidence="4">Has an important function as a repair enzyme for proteins that have been inactivated by oxidation. Catalyzes the reversible oxidation-reduction of methionine sulfoxide in proteins to methionine.</text>
</comment>
<evidence type="ECO:0000256" key="2">
    <source>
        <dbReference type="ARBA" id="ARBA00047806"/>
    </source>
</evidence>
<dbReference type="NCBIfam" id="TIGR00401">
    <property type="entry name" value="msrA"/>
    <property type="match status" value="1"/>
</dbReference>
<evidence type="ECO:0000259" key="5">
    <source>
        <dbReference type="Pfam" id="PF01625"/>
    </source>
</evidence>
<dbReference type="HAMAP" id="MF_01401">
    <property type="entry name" value="MsrA"/>
    <property type="match status" value="1"/>
</dbReference>
<dbReference type="RefSeq" id="WP_310055685.1">
    <property type="nucleotide sequence ID" value="NZ_JAVDVW010000002.1"/>
</dbReference>
<dbReference type="EMBL" id="JAVDVW010000002">
    <property type="protein sequence ID" value="MDR7100658.1"/>
    <property type="molecule type" value="Genomic_DNA"/>
</dbReference>
<organism evidence="6 7">
    <name type="scientific">Agrilutibacter niabensis</name>
    <dbReference type="NCBI Taxonomy" id="380628"/>
    <lineage>
        <taxon>Bacteria</taxon>
        <taxon>Pseudomonadati</taxon>
        <taxon>Pseudomonadota</taxon>
        <taxon>Gammaproteobacteria</taxon>
        <taxon>Lysobacterales</taxon>
        <taxon>Lysobacteraceae</taxon>
        <taxon>Agrilutibacter</taxon>
    </lineage>
</organism>
<sequence>MKLPLEKLLAGAIAVGVAGLMMATVFALQVPFGSANAQTMAIPPPAPEAGMQARVGIPAHSETIVFAGGCFWGVQGVFEHVNGVQRAVSGYIGGSAATARYYVVATGATGHAEAVQVTYDPAQVSYATLMQVFFSVVHDPTQLNRQGPDHGTQYRSAIFTTTPEQAQATRAYIAQLGRAGVFHAPIVTQVESGKRFYPAEAYHQDYLTLHPDEAYIRFNDLPKIGELKRLYPTLYRPRAVLVAAH</sequence>
<keyword evidence="7" id="KW-1185">Reference proteome</keyword>
<dbReference type="Pfam" id="PF01625">
    <property type="entry name" value="PMSR"/>
    <property type="match status" value="1"/>
</dbReference>
<dbReference type="Proteomes" id="UP001267878">
    <property type="component" value="Unassembled WGS sequence"/>
</dbReference>
<gene>
    <name evidence="4" type="primary">msrA</name>
    <name evidence="6" type="ORF">J2X04_003039</name>
</gene>
<dbReference type="InterPro" id="IPR002569">
    <property type="entry name" value="Met_Sox_Rdtase_MsrA_dom"/>
</dbReference>
<dbReference type="GO" id="GO:0008113">
    <property type="term" value="F:peptide-methionine (S)-S-oxide reductase activity"/>
    <property type="evidence" value="ECO:0007669"/>
    <property type="project" value="UniProtKB-EC"/>
</dbReference>
<dbReference type="InterPro" id="IPR036509">
    <property type="entry name" value="Met_Sox_Rdtase_MsrA_sf"/>
</dbReference>
<feature type="domain" description="Peptide methionine sulphoxide reductase MsrA" evidence="5">
    <location>
        <begin position="63"/>
        <end position="215"/>
    </location>
</feature>